<dbReference type="EMBL" id="JAQQWL010000015">
    <property type="protein sequence ID" value="KAK8040882.1"/>
    <property type="molecule type" value="Genomic_DNA"/>
</dbReference>
<accession>A0ABR1T368</accession>
<organism evidence="1 2">
    <name type="scientific">Apiospora phragmitis</name>
    <dbReference type="NCBI Taxonomy" id="2905665"/>
    <lineage>
        <taxon>Eukaryota</taxon>
        <taxon>Fungi</taxon>
        <taxon>Dikarya</taxon>
        <taxon>Ascomycota</taxon>
        <taxon>Pezizomycotina</taxon>
        <taxon>Sordariomycetes</taxon>
        <taxon>Xylariomycetidae</taxon>
        <taxon>Amphisphaeriales</taxon>
        <taxon>Apiosporaceae</taxon>
        <taxon>Apiospora</taxon>
    </lineage>
</organism>
<reference evidence="1 2" key="1">
    <citation type="submission" date="2023-01" db="EMBL/GenBank/DDBJ databases">
        <title>Analysis of 21 Apiospora genomes using comparative genomics revels a genus with tremendous synthesis potential of carbohydrate active enzymes and secondary metabolites.</title>
        <authorList>
            <person name="Sorensen T."/>
        </authorList>
    </citation>
    <scope>NUCLEOTIDE SEQUENCE [LARGE SCALE GENOMIC DNA]</scope>
    <source>
        <strain evidence="1 2">CBS 135458</strain>
    </source>
</reference>
<gene>
    <name evidence="1" type="ORF">PG994_013889</name>
</gene>
<dbReference type="RefSeq" id="XP_066708427.1">
    <property type="nucleotide sequence ID" value="XM_066865298.1"/>
</dbReference>
<name>A0ABR1T368_9PEZI</name>
<proteinExistence type="predicted"/>
<dbReference type="Proteomes" id="UP001480595">
    <property type="component" value="Unassembled WGS sequence"/>
</dbReference>
<keyword evidence="2" id="KW-1185">Reference proteome</keyword>
<evidence type="ECO:0000313" key="1">
    <source>
        <dbReference type="EMBL" id="KAK8040882.1"/>
    </source>
</evidence>
<comment type="caution">
    <text evidence="1">The sequence shown here is derived from an EMBL/GenBank/DDBJ whole genome shotgun (WGS) entry which is preliminary data.</text>
</comment>
<protein>
    <submittedName>
        <fullName evidence="1">Uncharacterized protein</fullName>
    </submittedName>
</protein>
<sequence>MSNQPGTAWLVTDWKLVMYIHVSIPRAAQTWEHEYRLIRYARLAGRGPFCTDLGRNVLVDIYSKTPSPLAETKFSPFNFLFLHFPNGTKVEKANQGPEYHRHFTFALYLGKARRSESTMKIAMFEMHLGLG</sequence>
<evidence type="ECO:0000313" key="2">
    <source>
        <dbReference type="Proteomes" id="UP001480595"/>
    </source>
</evidence>
<dbReference type="GeneID" id="92098361"/>